<keyword evidence="2" id="KW-0507">mRNA processing</keyword>
<name>A0A1I8JS96_9PLAT</name>
<dbReference type="Gene3D" id="1.25.10.10">
    <property type="entry name" value="Leucine-rich Repeat Variant"/>
    <property type="match status" value="1"/>
</dbReference>
<dbReference type="InterPro" id="IPR011989">
    <property type="entry name" value="ARM-like"/>
</dbReference>
<evidence type="ECO:0000313" key="7">
    <source>
        <dbReference type="WBParaSite" id="snap_masked-unitig_9766-processed-gene-0.0-mRNA-1"/>
    </source>
</evidence>
<accession>A0A1I8JS96</accession>
<evidence type="ECO:0000256" key="4">
    <source>
        <dbReference type="SAM" id="MobiDB-lite"/>
    </source>
</evidence>
<dbReference type="AlphaFoldDB" id="A0A1I8JS96"/>
<feature type="domain" description="Symplekin/Pta1 N-terminal" evidence="5">
    <location>
        <begin position="25"/>
        <end position="179"/>
    </location>
</feature>
<dbReference type="GO" id="GO:0005847">
    <property type="term" value="C:mRNA cleavage and polyadenylation specificity factor complex"/>
    <property type="evidence" value="ECO:0007669"/>
    <property type="project" value="TreeGrafter"/>
</dbReference>
<protein>
    <submittedName>
        <fullName evidence="7">DUF3453 domain-containing protein</fullName>
    </submittedName>
</protein>
<dbReference type="GO" id="GO:0006397">
    <property type="term" value="P:mRNA processing"/>
    <property type="evidence" value="ECO:0007669"/>
    <property type="project" value="UniProtKB-KW"/>
</dbReference>
<keyword evidence="3" id="KW-0539">Nucleus</keyword>
<feature type="region of interest" description="Disordered" evidence="4">
    <location>
        <begin position="327"/>
        <end position="370"/>
    </location>
</feature>
<dbReference type="InterPro" id="IPR032460">
    <property type="entry name" value="Symplekin/Pta1_N"/>
</dbReference>
<feature type="compositionally biased region" description="Acidic residues" evidence="4">
    <location>
        <begin position="333"/>
        <end position="343"/>
    </location>
</feature>
<dbReference type="WBParaSite" id="snap_masked-unitig_9766-processed-gene-0.0-mRNA-1">
    <property type="protein sequence ID" value="snap_masked-unitig_9766-processed-gene-0.0-mRNA-1"/>
    <property type="gene ID" value="snap_masked-unitig_9766-processed-gene-0.0"/>
</dbReference>
<comment type="subcellular location">
    <subcellularLocation>
        <location evidence="1">Nucleus</location>
    </subcellularLocation>
</comment>
<feature type="compositionally biased region" description="Basic and acidic residues" evidence="4">
    <location>
        <begin position="344"/>
        <end position="360"/>
    </location>
</feature>
<evidence type="ECO:0000256" key="3">
    <source>
        <dbReference type="ARBA" id="ARBA00023242"/>
    </source>
</evidence>
<evidence type="ECO:0000259" key="5">
    <source>
        <dbReference type="Pfam" id="PF11935"/>
    </source>
</evidence>
<dbReference type="PANTHER" id="PTHR15245:SF20">
    <property type="entry name" value="SYMPLEKIN"/>
    <property type="match status" value="1"/>
</dbReference>
<proteinExistence type="predicted"/>
<organism evidence="6 7">
    <name type="scientific">Macrostomum lignano</name>
    <dbReference type="NCBI Taxonomy" id="282301"/>
    <lineage>
        <taxon>Eukaryota</taxon>
        <taxon>Metazoa</taxon>
        <taxon>Spiralia</taxon>
        <taxon>Lophotrochozoa</taxon>
        <taxon>Platyhelminthes</taxon>
        <taxon>Rhabditophora</taxon>
        <taxon>Macrostomorpha</taxon>
        <taxon>Macrostomida</taxon>
        <taxon>Macrostomidae</taxon>
        <taxon>Macrostomum</taxon>
    </lineage>
</organism>
<sequence length="654" mass="71214">TTTIICRKGVERLYHIIQNDKEKLNVIKRVIGAHTVVYKLLCLSWLARSKDANKVIVDTFGIACKIKERILALLASDNEGIRAFVIKFLEAVVLTQSRRRPDSEIPKAQEKDTKANDALTSCLTLAHSDSSSICLQVGMNSLVNIALQRPQFMARAVASLETLHVNLPPQLATSQTSRVTFNLVSKRASHVTYKLRLNGQSRNLAVRKCLKQCLLSILRHPSSLDHQQQVATLLTDLGAPPSRGGQKRCPGVDEAKAATGSVANRRPLNGFQQAAARSGCVCLRRESGVSKRPRLDDDAVGFWRRRVSDLRCCCWRSAGFFSCRRSRRSRPDDFEDDEAGEASELDKAAEKPGRKADTGQRVRPGAAQHGDAAGLNTASLSEHLHAYCWLPAPPLRLLAAQLLAAGLAPDGSKLPAKRANTAQLLPLLQLPLDLLLPRLKRRRPRQLCSSRKPAFPNLPRPDTAMSIPLIATNGTLIPTCRRYLGYTVAQPSDGSSAVKLGSLCNSLQLLPTSKELYFAQAAGRSAPSKPTRRSNSLRTHCMRQPDQGLKLLRDLALSRPQPGFSSLAASVCRLRRTTATFRRAGSRHRQGAAHDEIRDFACCNALELLVTAFGGLRAGAGSVDGVDDVGGKDAAAEEAAATCHRLPSCCCLPD</sequence>
<evidence type="ECO:0000256" key="1">
    <source>
        <dbReference type="ARBA" id="ARBA00004123"/>
    </source>
</evidence>
<dbReference type="Pfam" id="PF11935">
    <property type="entry name" value="SYMPK_PTA1_N"/>
    <property type="match status" value="1"/>
</dbReference>
<evidence type="ECO:0000313" key="6">
    <source>
        <dbReference type="Proteomes" id="UP000095280"/>
    </source>
</evidence>
<dbReference type="InterPro" id="IPR021850">
    <property type="entry name" value="Symplekin/Pta1"/>
</dbReference>
<reference evidence="7" key="1">
    <citation type="submission" date="2016-11" db="UniProtKB">
        <authorList>
            <consortium name="WormBaseParasite"/>
        </authorList>
    </citation>
    <scope>IDENTIFICATION</scope>
</reference>
<dbReference type="PANTHER" id="PTHR15245">
    <property type="entry name" value="SYMPLEKIN-RELATED"/>
    <property type="match status" value="1"/>
</dbReference>
<evidence type="ECO:0000256" key="2">
    <source>
        <dbReference type="ARBA" id="ARBA00022664"/>
    </source>
</evidence>
<dbReference type="Proteomes" id="UP000095280">
    <property type="component" value="Unplaced"/>
</dbReference>
<keyword evidence="6" id="KW-1185">Reference proteome</keyword>